<accession>A0A450V1Y8</accession>
<evidence type="ECO:0000313" key="1">
    <source>
        <dbReference type="EMBL" id="VFJ98745.1"/>
    </source>
</evidence>
<name>A0A450V1Y8_9GAMM</name>
<sequence length="210" mass="22996">MGSSEAQGFSRSMIEFIHGVFDLSVGDGIEGLLLREVLTNEPIGILVQTTLPRGIRMRKVDPSLKVIGHALMVSKFATIVIGDRTNPLLIGHERFSDGLADRIGLFVLEGTDDGVRRFTLDQRYQGTTMAFAAHRVAFPVTKTAFSVNDSRALIHRHPLWNNAPPVVAPITLTSPLPAAQRAVRVATRVFIRVDRLVNPLMADAHTLVPS</sequence>
<protein>
    <submittedName>
        <fullName evidence="1">Uncharacterized protein</fullName>
    </submittedName>
</protein>
<organism evidence="1">
    <name type="scientific">Candidatus Kentrum eta</name>
    <dbReference type="NCBI Taxonomy" id="2126337"/>
    <lineage>
        <taxon>Bacteria</taxon>
        <taxon>Pseudomonadati</taxon>
        <taxon>Pseudomonadota</taxon>
        <taxon>Gammaproteobacteria</taxon>
        <taxon>Candidatus Kentrum</taxon>
    </lineage>
</organism>
<dbReference type="EMBL" id="CAADFI010000142">
    <property type="protein sequence ID" value="VFJ98745.1"/>
    <property type="molecule type" value="Genomic_DNA"/>
</dbReference>
<gene>
    <name evidence="1" type="ORF">BECKH772B_GA0070898_101421</name>
</gene>
<reference evidence="1" key="1">
    <citation type="submission" date="2019-02" db="EMBL/GenBank/DDBJ databases">
        <authorList>
            <person name="Gruber-Vodicka R. H."/>
            <person name="Seah K. B. B."/>
        </authorList>
    </citation>
    <scope>NUCLEOTIDE SEQUENCE</scope>
    <source>
        <strain evidence="1">BECK_SA2B20</strain>
    </source>
</reference>
<proteinExistence type="predicted"/>
<dbReference type="AlphaFoldDB" id="A0A450V1Y8"/>